<accession>A0ABP4WZC4</accession>
<dbReference type="EMBL" id="BAAAPN010000057">
    <property type="protein sequence ID" value="GAA1766637.1"/>
    <property type="molecule type" value="Genomic_DNA"/>
</dbReference>
<comment type="caution">
    <text evidence="1">The sequence shown here is derived from an EMBL/GenBank/DDBJ whole genome shotgun (WGS) entry which is preliminary data.</text>
</comment>
<sequence length="60" mass="6758">MVMTVKVDLTLDTVKFELTLAGSLRGIETQHMHRWPNFSRLAGTTTVPIEGCLKDELERA</sequence>
<dbReference type="Proteomes" id="UP001501475">
    <property type="component" value="Unassembled WGS sequence"/>
</dbReference>
<reference evidence="2" key="1">
    <citation type="journal article" date="2019" name="Int. J. Syst. Evol. Microbiol.">
        <title>The Global Catalogue of Microorganisms (GCM) 10K type strain sequencing project: providing services to taxonomists for standard genome sequencing and annotation.</title>
        <authorList>
            <consortium name="The Broad Institute Genomics Platform"/>
            <consortium name="The Broad Institute Genome Sequencing Center for Infectious Disease"/>
            <person name="Wu L."/>
            <person name="Ma J."/>
        </authorList>
    </citation>
    <scope>NUCLEOTIDE SEQUENCE [LARGE SCALE GENOMIC DNA]</scope>
    <source>
        <strain evidence="2">JCM 15591</strain>
    </source>
</reference>
<organism evidence="1 2">
    <name type="scientific">Nostocoides vanveenii</name>
    <dbReference type="NCBI Taxonomy" id="330835"/>
    <lineage>
        <taxon>Bacteria</taxon>
        <taxon>Bacillati</taxon>
        <taxon>Actinomycetota</taxon>
        <taxon>Actinomycetes</taxon>
        <taxon>Micrococcales</taxon>
        <taxon>Intrasporangiaceae</taxon>
        <taxon>Nostocoides</taxon>
    </lineage>
</organism>
<keyword evidence="2" id="KW-1185">Reference proteome</keyword>
<name>A0ABP4WZC4_9MICO</name>
<evidence type="ECO:0000313" key="2">
    <source>
        <dbReference type="Proteomes" id="UP001501475"/>
    </source>
</evidence>
<gene>
    <name evidence="1" type="ORF">GCM10009810_26810</name>
</gene>
<proteinExistence type="predicted"/>
<evidence type="ECO:0000313" key="1">
    <source>
        <dbReference type="EMBL" id="GAA1766637.1"/>
    </source>
</evidence>
<protein>
    <submittedName>
        <fullName evidence="1">Uncharacterized protein</fullName>
    </submittedName>
</protein>